<evidence type="ECO:0000256" key="5">
    <source>
        <dbReference type="SAM" id="Phobius"/>
    </source>
</evidence>
<evidence type="ECO:0000256" key="1">
    <source>
        <dbReference type="ARBA" id="ARBA00004141"/>
    </source>
</evidence>
<accession>A0A1X9PU59</accession>
<dbReference type="InterPro" id="IPR000412">
    <property type="entry name" value="ABC_2_transport"/>
</dbReference>
<evidence type="ECO:0000256" key="4">
    <source>
        <dbReference type="ARBA" id="ARBA00023136"/>
    </source>
</evidence>
<evidence type="ECO:0000256" key="3">
    <source>
        <dbReference type="ARBA" id="ARBA00022989"/>
    </source>
</evidence>
<sequence>MQKKEVLYPLFYVRNNLTTDIIQQLIEETKSLTTRLIKQSLRRYTTLLAGIIQPLLWQILFGALFQKISITHSVYSTNYSIFLSAGIIVFTAFSGALNAGLPIMFDREFGFFNRLLVISLTTRFSIVLSSICFMTITSFVQSTLVMGLTCPVVRENSDLIRYLLISVVILLIIITVTIISLSITFYLPGHIELLAFIFIINLPLLFISTALAPIEDMPIWLKITASLNPLTYSIEAIRYLYTTNQWSFFTNFIYTIFGPINLIKTIGLFVIINCFLCILTEQFFKQKLE</sequence>
<dbReference type="PROSITE" id="PS51012">
    <property type="entry name" value="ABC_TM2"/>
    <property type="match status" value="1"/>
</dbReference>
<dbReference type="AlphaFoldDB" id="A0A1X9PU59"/>
<comment type="subcellular location">
    <subcellularLocation>
        <location evidence="1">Membrane</location>
        <topology evidence="1">Multi-pass membrane protein</topology>
    </subcellularLocation>
</comment>
<dbReference type="PANTHER" id="PTHR43229:SF2">
    <property type="entry name" value="NODULATION PROTEIN J"/>
    <property type="match status" value="1"/>
</dbReference>
<proteinExistence type="predicted"/>
<feature type="transmembrane region" description="Helical" evidence="5">
    <location>
        <begin position="193"/>
        <end position="214"/>
    </location>
</feature>
<dbReference type="InterPro" id="IPR051784">
    <property type="entry name" value="Nod_factor_ABC_transporter"/>
</dbReference>
<dbReference type="PANTHER" id="PTHR43229">
    <property type="entry name" value="NODULATION PROTEIN J"/>
    <property type="match status" value="1"/>
</dbReference>
<geneLocation type="chloroplast" evidence="7"/>
<evidence type="ECO:0000313" key="7">
    <source>
        <dbReference type="EMBL" id="ARO91021.1"/>
    </source>
</evidence>
<evidence type="ECO:0000259" key="6">
    <source>
        <dbReference type="PROSITE" id="PS51012"/>
    </source>
</evidence>
<dbReference type="GO" id="GO:0140359">
    <property type="term" value="F:ABC-type transporter activity"/>
    <property type="evidence" value="ECO:0007669"/>
    <property type="project" value="InterPro"/>
</dbReference>
<keyword evidence="3 5" id="KW-1133">Transmembrane helix</keyword>
<evidence type="ECO:0000256" key="2">
    <source>
        <dbReference type="ARBA" id="ARBA00022692"/>
    </source>
</evidence>
<dbReference type="GO" id="GO:0043190">
    <property type="term" value="C:ATP-binding cassette (ABC) transporter complex"/>
    <property type="evidence" value="ECO:0007669"/>
    <property type="project" value="InterPro"/>
</dbReference>
<keyword evidence="4 5" id="KW-0472">Membrane</keyword>
<dbReference type="PRINTS" id="PR00164">
    <property type="entry name" value="ABC2TRNSPORT"/>
</dbReference>
<feature type="transmembrane region" description="Helical" evidence="5">
    <location>
        <begin position="160"/>
        <end position="186"/>
    </location>
</feature>
<dbReference type="Pfam" id="PF01061">
    <property type="entry name" value="ABC2_membrane"/>
    <property type="match status" value="1"/>
</dbReference>
<feature type="transmembrane region" description="Helical" evidence="5">
    <location>
        <begin position="77"/>
        <end position="103"/>
    </location>
</feature>
<feature type="domain" description="ABC transmembrane type-2" evidence="6">
    <location>
        <begin position="45"/>
        <end position="287"/>
    </location>
</feature>
<keyword evidence="2 5" id="KW-0812">Transmembrane</keyword>
<name>A0A1X9PU59_9RHOD</name>
<feature type="transmembrane region" description="Helical" evidence="5">
    <location>
        <begin position="252"/>
        <end position="279"/>
    </location>
</feature>
<keyword evidence="7" id="KW-0934">Plastid</keyword>
<protein>
    <submittedName>
        <fullName evidence="7">ABC transporter</fullName>
    </submittedName>
</protein>
<dbReference type="EMBL" id="KY709210">
    <property type="protein sequence ID" value="ARO91021.1"/>
    <property type="molecule type" value="Genomic_DNA"/>
</dbReference>
<feature type="transmembrane region" description="Helical" evidence="5">
    <location>
        <begin position="115"/>
        <end position="140"/>
    </location>
</feature>
<feature type="transmembrane region" description="Helical" evidence="5">
    <location>
        <begin position="44"/>
        <end position="65"/>
    </location>
</feature>
<organism evidence="7">
    <name type="scientific">Corynoplastis japonica</name>
    <dbReference type="NCBI Taxonomy" id="700918"/>
    <lineage>
        <taxon>Eukaryota</taxon>
        <taxon>Rhodophyta</taxon>
        <taxon>Rhodellophyceae</taxon>
        <taxon>Rhodellales</taxon>
        <taxon>Rhodellaceae</taxon>
        <taxon>Corynoplastis</taxon>
    </lineage>
</organism>
<keyword evidence="7" id="KW-0150">Chloroplast</keyword>
<dbReference type="PIRSF" id="PIRSF006648">
    <property type="entry name" value="DrrB"/>
    <property type="match status" value="1"/>
</dbReference>
<dbReference type="InterPro" id="IPR047817">
    <property type="entry name" value="ABC2_TM_bact-type"/>
</dbReference>
<dbReference type="InterPro" id="IPR013525">
    <property type="entry name" value="ABC2_TM"/>
</dbReference>
<gene>
    <name evidence="7" type="primary">ycf38</name>
</gene>
<reference evidence="7" key="1">
    <citation type="submission" date="2017-03" db="EMBL/GenBank/DDBJ databases">
        <title>The new red algal subphylum Proteorhodophytina comprises the largest and most divergent plastid genomes known.</title>
        <authorList>
            <person name="Munoz-Gomez S.A."/>
            <person name="Mejia-Franco F.G."/>
            <person name="Durnin K."/>
            <person name="Morgan C."/>
            <person name="Grisdale C.J."/>
            <person name="Archibald J.M."/>
            <person name="Slamovits C.H."/>
        </authorList>
    </citation>
    <scope>NUCLEOTIDE SEQUENCE</scope>
    <source>
        <strain evidence="7">NIES-2662</strain>
    </source>
</reference>